<dbReference type="InterPro" id="IPR011990">
    <property type="entry name" value="TPR-like_helical_dom_sf"/>
</dbReference>
<name>A0A160NWP0_STRLU</name>
<dbReference type="Pfam" id="PF07721">
    <property type="entry name" value="TPR_4"/>
    <property type="match status" value="1"/>
</dbReference>
<accession>A0A160NWP0</accession>
<gene>
    <name evidence="2" type="ORF">SLA_1586</name>
</gene>
<dbReference type="Pfam" id="PF13432">
    <property type="entry name" value="TPR_16"/>
    <property type="match status" value="1"/>
</dbReference>
<dbReference type="Proteomes" id="UP000217676">
    <property type="component" value="Chromosome"/>
</dbReference>
<feature type="region of interest" description="Disordered" evidence="1">
    <location>
        <begin position="433"/>
        <end position="458"/>
    </location>
</feature>
<sequence length="458" mass="50262">MDDLGWQAIEYDDGLSTRSVNLLLEHGRLDLVVRVAAERGEWPCAEGAVRELCRAGEFGRALDVMEPFVAIGSRDALWAKAEILLQAGRPEEALDLVRPGEAGSAWKDRDDFAGLLVKAGRVDEAIESLVPGLEGGGTLSVLVEITEGQDRDERVLELMAPLADSVRQARDEGQCGHPFSHVWELRARVLERAGRADEAIRILGEETVAHRCSTQKAFTDYVGLLARHGRLDQLRQLATGQNAHDLLDIYAGALRAHGRAEDAEAVMRDAIAADDWVGYRAWLSSTLLTDGRLDDAIAVAEPGFSWYDCSNLLYPLVVRLLLFDRPEDLLYLLDHPSVVAHQDHAEFQQWWRAWALAGLGRVDESIAVAAADPEPWSDPRIVKAGLLARAGRLDDAAGELRALGTVEARRELFEVLVRQGRAGEAVDVHPTAAERRAARPEPRPVPAGESGYALEPPF</sequence>
<feature type="compositionally biased region" description="Basic and acidic residues" evidence="1">
    <location>
        <begin position="433"/>
        <end position="442"/>
    </location>
</feature>
<dbReference type="Gene3D" id="1.25.40.10">
    <property type="entry name" value="Tetratricopeptide repeat domain"/>
    <property type="match status" value="1"/>
</dbReference>
<organism evidence="2 3">
    <name type="scientific">Streptomyces laurentii</name>
    <dbReference type="NCBI Taxonomy" id="39478"/>
    <lineage>
        <taxon>Bacteria</taxon>
        <taxon>Bacillati</taxon>
        <taxon>Actinomycetota</taxon>
        <taxon>Actinomycetes</taxon>
        <taxon>Kitasatosporales</taxon>
        <taxon>Streptomycetaceae</taxon>
        <taxon>Streptomyces</taxon>
    </lineage>
</organism>
<evidence type="ECO:0008006" key="4">
    <source>
        <dbReference type="Google" id="ProtNLM"/>
    </source>
</evidence>
<evidence type="ECO:0000313" key="3">
    <source>
        <dbReference type="Proteomes" id="UP000217676"/>
    </source>
</evidence>
<reference evidence="2 3" key="1">
    <citation type="journal article" date="2016" name="Genome Announc.">
        <title>Complete Genome Sequence of Thiostrepton-Producing Streptomyces laurentii ATCC 31255.</title>
        <authorList>
            <person name="Doi K."/>
            <person name="Fujino Y."/>
            <person name="Nagayoshi Y."/>
            <person name="Ohshima T."/>
            <person name="Ogata S."/>
        </authorList>
    </citation>
    <scope>NUCLEOTIDE SEQUENCE [LARGE SCALE GENOMIC DNA]</scope>
    <source>
        <strain evidence="2 3">ATCC 31255</strain>
    </source>
</reference>
<dbReference type="AlphaFoldDB" id="A0A160NWP0"/>
<protein>
    <recommendedName>
        <fullName evidence="4">Tetratricopeptide repeat protein</fullName>
    </recommendedName>
</protein>
<dbReference type="InterPro" id="IPR011717">
    <property type="entry name" value="TPR-4"/>
</dbReference>
<proteinExistence type="predicted"/>
<evidence type="ECO:0000313" key="2">
    <source>
        <dbReference type="EMBL" id="BAU82524.1"/>
    </source>
</evidence>
<dbReference type="EMBL" id="AP017424">
    <property type="protein sequence ID" value="BAU82524.1"/>
    <property type="molecule type" value="Genomic_DNA"/>
</dbReference>
<dbReference type="GO" id="GO:0042802">
    <property type="term" value="F:identical protein binding"/>
    <property type="evidence" value="ECO:0007669"/>
    <property type="project" value="InterPro"/>
</dbReference>
<dbReference type="KEGG" id="slau:SLA_1586"/>
<keyword evidence="3" id="KW-1185">Reference proteome</keyword>
<evidence type="ECO:0000256" key="1">
    <source>
        <dbReference type="SAM" id="MobiDB-lite"/>
    </source>
</evidence>